<gene>
    <name evidence="4" type="ORF">VNI00_008833</name>
</gene>
<evidence type="ECO:0000313" key="5">
    <source>
        <dbReference type="Proteomes" id="UP001383192"/>
    </source>
</evidence>
<dbReference type="Gene3D" id="3.10.310.10">
    <property type="entry name" value="Diaminopimelate Epimerase, Chain A, domain 1"/>
    <property type="match status" value="3"/>
</dbReference>
<protein>
    <recommendedName>
        <fullName evidence="3">trans-L-3-hydroxyproline dehydratase</fullName>
        <ecNumber evidence="3">4.2.1.77</ecNumber>
    </recommendedName>
</protein>
<dbReference type="PANTHER" id="PTHR33442:SF1">
    <property type="entry name" value="TRANS-3-HYDROXY-L-PROLINE DEHYDRATASE"/>
    <property type="match status" value="1"/>
</dbReference>
<accession>A0AAW0CT33</accession>
<evidence type="ECO:0000256" key="3">
    <source>
        <dbReference type="ARBA" id="ARBA00013105"/>
    </source>
</evidence>
<dbReference type="EC" id="4.2.1.77" evidence="3"/>
<comment type="similarity">
    <text evidence="2">Belongs to the proline racemase family.</text>
</comment>
<evidence type="ECO:0000256" key="2">
    <source>
        <dbReference type="ARBA" id="ARBA00007529"/>
    </source>
</evidence>
<organism evidence="4 5">
    <name type="scientific">Paramarasmius palmivorus</name>
    <dbReference type="NCBI Taxonomy" id="297713"/>
    <lineage>
        <taxon>Eukaryota</taxon>
        <taxon>Fungi</taxon>
        <taxon>Dikarya</taxon>
        <taxon>Basidiomycota</taxon>
        <taxon>Agaricomycotina</taxon>
        <taxon>Agaricomycetes</taxon>
        <taxon>Agaricomycetidae</taxon>
        <taxon>Agaricales</taxon>
        <taxon>Marasmiineae</taxon>
        <taxon>Marasmiaceae</taxon>
        <taxon>Paramarasmius</taxon>
    </lineage>
</organism>
<dbReference type="AlphaFoldDB" id="A0AAW0CT33"/>
<dbReference type="Proteomes" id="UP001383192">
    <property type="component" value="Unassembled WGS sequence"/>
</dbReference>
<comment type="catalytic activity">
    <reaction evidence="1">
        <text>trans-3-hydroxy-L-proline = 1-pyrroline-2-carboxylate + H2O</text>
        <dbReference type="Rhea" id="RHEA:10320"/>
        <dbReference type="ChEBI" id="CHEBI:15377"/>
        <dbReference type="ChEBI" id="CHEBI:39785"/>
        <dbReference type="ChEBI" id="CHEBI:57938"/>
        <dbReference type="EC" id="4.2.1.77"/>
    </reaction>
</comment>
<dbReference type="SUPFAM" id="SSF54506">
    <property type="entry name" value="Diaminopimelate epimerase-like"/>
    <property type="match status" value="1"/>
</dbReference>
<dbReference type="GO" id="GO:0050346">
    <property type="term" value="F:trans-L-3-hydroxyproline dehydratase activity"/>
    <property type="evidence" value="ECO:0007669"/>
    <property type="project" value="UniProtKB-EC"/>
</dbReference>
<dbReference type="EMBL" id="JAYKXP010000031">
    <property type="protein sequence ID" value="KAK7041876.1"/>
    <property type="molecule type" value="Genomic_DNA"/>
</dbReference>
<comment type="caution">
    <text evidence="4">The sequence shown here is derived from an EMBL/GenBank/DDBJ whole genome shotgun (WGS) entry which is preliminary data.</text>
</comment>
<dbReference type="Pfam" id="PF05544">
    <property type="entry name" value="Pro_racemase"/>
    <property type="match status" value="2"/>
</dbReference>
<sequence>MDVFHTVAENENTIRVVDMHTSGEPTRIIVSGYPDLQGDTLLEKRRCAREHHDHIRRLYAVTSLPISVHSLILGPLGMNSLMLEPRGHDGMYGVILVQETELTRSGEADIGVLFCHNEGYSTMCGHATVALGRFLIDTSDKTLFPNRNTLHPDNDMNTIHLKLHAPCGLIRVSVPITDGGKSDPTKPISFHSVPSFVTTKSIDLVISKELAWPQLDPAGTFPVSVAYGGAFYIIVSAQSLGFSDGLRSSGSGSGVKDIAYAAEKVETLMNTAHRELFVHPREKDLGFCYGVMVVDKSLKAHSSESETGLCFFAGGQIDRSPTGSCVSARVALAIEEGTLRMGEWWTYESAVSVTSEGNGFRGRGVERVEEGVVVQIEGRAFYTGCSSFEMPEDCDVIGTGFKLVLPAKN</sequence>
<name>A0AAW0CT33_9AGAR</name>
<proteinExistence type="inferred from homology"/>
<evidence type="ECO:0000313" key="4">
    <source>
        <dbReference type="EMBL" id="KAK7041876.1"/>
    </source>
</evidence>
<keyword evidence="5" id="KW-1185">Reference proteome</keyword>
<reference evidence="4 5" key="1">
    <citation type="submission" date="2024-01" db="EMBL/GenBank/DDBJ databases">
        <title>A draft genome for a cacao thread blight-causing isolate of Paramarasmius palmivorus.</title>
        <authorList>
            <person name="Baruah I.K."/>
            <person name="Bukari Y."/>
            <person name="Amoako-Attah I."/>
            <person name="Meinhardt L.W."/>
            <person name="Bailey B.A."/>
            <person name="Cohen S.P."/>
        </authorList>
    </citation>
    <scope>NUCLEOTIDE SEQUENCE [LARGE SCALE GENOMIC DNA]</scope>
    <source>
        <strain evidence="4 5">GH-12</strain>
    </source>
</reference>
<dbReference type="InterPro" id="IPR008794">
    <property type="entry name" value="Pro_racemase_fam"/>
</dbReference>
<dbReference type="PANTHER" id="PTHR33442">
    <property type="entry name" value="TRANS-3-HYDROXY-L-PROLINE DEHYDRATASE"/>
    <property type="match status" value="1"/>
</dbReference>
<evidence type="ECO:0000256" key="1">
    <source>
        <dbReference type="ARBA" id="ARBA00001148"/>
    </source>
</evidence>